<organism evidence="2 3">
    <name type="scientific">Brassica campestris</name>
    <name type="common">Field mustard</name>
    <dbReference type="NCBI Taxonomy" id="3711"/>
    <lineage>
        <taxon>Eukaryota</taxon>
        <taxon>Viridiplantae</taxon>
        <taxon>Streptophyta</taxon>
        <taxon>Embryophyta</taxon>
        <taxon>Tracheophyta</taxon>
        <taxon>Spermatophyta</taxon>
        <taxon>Magnoliopsida</taxon>
        <taxon>eudicotyledons</taxon>
        <taxon>Gunneridae</taxon>
        <taxon>Pentapetalae</taxon>
        <taxon>rosids</taxon>
        <taxon>malvids</taxon>
        <taxon>Brassicales</taxon>
        <taxon>Brassicaceae</taxon>
        <taxon>Brassiceae</taxon>
        <taxon>Brassica</taxon>
    </lineage>
</organism>
<dbReference type="Proteomes" id="UP000694005">
    <property type="component" value="Chromosome A03"/>
</dbReference>
<dbReference type="AlphaFoldDB" id="A0A8D9GS52"/>
<sequence>MPIGASNARHRGCTRARQPSLLTRFCILFVKYQNHYGCTCSLCSCTGFATGVEYSCEYGNHRNVEESSGSVRGFRFLAVTKLTRALRGIKNGYSKIEKSEKVKSYGFDLLRVISHSINSDCSPIYIDPSSNNSISLDCIDKLTAFSFARKLNHFVTMDPQHTGDLMKHLEKQNELLKETQKTMSHELQTLMVEEEMMMHKLCELMVTHRKNKKEMKKTQETVESSVVTVEAQRPPIIYQYRRKKSKAQQKTVQVSNGSDIDKGF</sequence>
<evidence type="ECO:0000313" key="2">
    <source>
        <dbReference type="EMBL" id="CAG7885379.1"/>
    </source>
</evidence>
<name>A0A8D9GS52_BRACM</name>
<reference evidence="2 3" key="1">
    <citation type="submission" date="2021-07" db="EMBL/GenBank/DDBJ databases">
        <authorList>
            <consortium name="Genoscope - CEA"/>
            <person name="William W."/>
        </authorList>
    </citation>
    <scope>NUCLEOTIDE SEQUENCE [LARGE SCALE GENOMIC DNA]</scope>
</reference>
<feature type="compositionally biased region" description="Polar residues" evidence="1">
    <location>
        <begin position="248"/>
        <end position="258"/>
    </location>
</feature>
<dbReference type="PANTHER" id="PTHR37718">
    <property type="entry name" value="BNAC03G61340D PROTEIN"/>
    <property type="match status" value="1"/>
</dbReference>
<dbReference type="PANTHER" id="PTHR37718:SF4">
    <property type="entry name" value="(RAPE) HYPOTHETICAL PROTEIN"/>
    <property type="match status" value="1"/>
</dbReference>
<proteinExistence type="predicted"/>
<evidence type="ECO:0000256" key="1">
    <source>
        <dbReference type="SAM" id="MobiDB-lite"/>
    </source>
</evidence>
<dbReference type="Gramene" id="A03p67220.2_BraZ1">
    <property type="protein sequence ID" value="A03p67220.2_BraZ1.CDS"/>
    <property type="gene ID" value="A03g67220.2_BraZ1"/>
</dbReference>
<gene>
    <name evidence="2" type="ORF">BRAPAZ1V2_A03P67220.2</name>
</gene>
<feature type="region of interest" description="Disordered" evidence="1">
    <location>
        <begin position="242"/>
        <end position="264"/>
    </location>
</feature>
<evidence type="ECO:0000313" key="3">
    <source>
        <dbReference type="Proteomes" id="UP000694005"/>
    </source>
</evidence>
<protein>
    <submittedName>
        <fullName evidence="2">Uncharacterized protein</fullName>
    </submittedName>
</protein>
<accession>A0A8D9GS52</accession>
<dbReference type="EMBL" id="LS974619">
    <property type="protein sequence ID" value="CAG7885379.1"/>
    <property type="molecule type" value="Genomic_DNA"/>
</dbReference>